<dbReference type="EMBL" id="KU686211">
    <property type="protein sequence ID" value="AOV61784.1"/>
    <property type="molecule type" value="Genomic_DNA"/>
</dbReference>
<dbReference type="Proteomes" id="UP000202081">
    <property type="component" value="Segment"/>
</dbReference>
<proteinExistence type="predicted"/>
<dbReference type="InterPro" id="IPR009050">
    <property type="entry name" value="Globin-like_sf"/>
</dbReference>
<organism evidence="1 2">
    <name type="scientific">Synechococcus phage S-WAM2</name>
    <dbReference type="NCBI Taxonomy" id="1815522"/>
    <lineage>
        <taxon>Viruses</taxon>
        <taxon>Duplodnaviria</taxon>
        <taxon>Heunggongvirae</taxon>
        <taxon>Uroviricota</taxon>
        <taxon>Caudoviricetes</taxon>
        <taxon>Pantevenvirales</taxon>
        <taxon>Kyanoviridae</taxon>
        <taxon>Cymopoleiavirus</taxon>
        <taxon>Cymopoleiavirus swam2</taxon>
    </lineage>
</organism>
<dbReference type="SUPFAM" id="SSF46458">
    <property type="entry name" value="Globin-like"/>
    <property type="match status" value="1"/>
</dbReference>
<gene>
    <name evidence="1" type="ORF">P29B0810_089</name>
</gene>
<reference evidence="1 2" key="1">
    <citation type="journal article" date="2016" name="Virology">
        <title>The genomic content and context of auxiliary metabolic genes in marine cyanomyoviruses.</title>
        <authorList>
            <person name="Crummett L.T."/>
            <person name="Puxty R.J."/>
            <person name="Weihe C."/>
            <person name="Marston M.F."/>
            <person name="Martiny J.B."/>
        </authorList>
    </citation>
    <scope>NUCLEOTIDE SEQUENCE [LARGE SCALE GENOMIC DNA]</scope>
    <source>
        <strain evidence="1">0810PA29</strain>
    </source>
</reference>
<sequence length="3219" mass="342598">MSLEFNADKQELRSSNLKIASSDDLTVRSGAGTDEKEIMRFLIDPTSKLPRVGVNRTGRRLESIAVDTTGSGYTSVPDVIISAPDDPILGVQATATANVLGEAVSSISVDNPGFGYSTPPTITVSGGGGVGASATAFLDSVDYELDVNGAIRTSTSIISDTARILNLDIENFVTPDINFRAPDLKIFSNAAGSIWEASTTYPEDTYLYFGDNVYRVENTGRTGTNAPLFKDGSDINGEVTLKHIGYRVDDQEKPFYGQTIYPRSVTPPLGDRSDRIATTEYVLNLATNDVGGRVYVSQEIGDDVNTGRSAATPVRTIKRACQIATETIGVKETVIISGGDYAEDNPISIPPDCSVVGDNLRLVIIRPKNPRKHMFKFADKNYISGIVFRDKLDSEGRADETWDFAVAFDDKQRLYYEPTAGGDFERRFPIGHQIFGKQKYRITFQDHTGIEVVGGEPVSSFLTIGATVQGVNSSAIGTVIGVTYDSTEAPDGYTTGTVDIEVVSGSFNFADIYRYDVGTDPNITTYEFVSNDLRSIRAEGEVVFHGTEPGTPISITRIDGSLQGDPSIATGGFGGDDDLGGIVFYTNPITGRANTHDFKEGSEVLITGLIGNLAELNGVQRIYKVIEDADGRARRFVIPKKLPSFTDSNFIPVAVNVRGYSNYVLASLLNSPNTFEATPYIDRRWQDATNLIKNNVEFIKDETYLKVTDEFDGVNFTTFTQPDPNKCRRDIGHFVYSIVQDLQFGSNFNVIEAAKRYVQGTQVGYIGNEITETVRAFEIAKDLCKLAVRNWHTGSGLYSEPQYTPEYSSLSYYTDTSVIEDSTFTPGPSATCADVVAAIDTLGYLFVDVITNNAADRYLDAAELIARNEELILEETIGAVSTQYPDFYIPDDNVDTDGFRFKDARNLIYANQDEIVDRALVEIGVQYPDFFFPADPSSEATYRFSDAYRLIQQNKDIIAETALASIETNHTSFTYPGADAAEQTANKVKCRRDIGHFIDAVSLDIALASGNKYTRQFVLQYFDGGSPISNGLVGEEAQSNTAFSIAAEVMNAALTNTLSGSSTFTNATYATTSQTAVLSSPFNGVWLSGDVVSSKTPVTDLTLTADVATGSNTDPASCANVQTAIDNLTTIVTDAITAGNVTSLPAETAPSYLAGESKCRRDIGYIVKAVANDLYNGGNSNIILATKYYFDANGNPINNGLVGEEAQSVIAFNEAAIQMKKAVTNQLYVKDLTLTADPSTGDNTDPTSCANVRTAIDTLVGIITDAVTNGTLANLPSTNLGDYVVGENVCKRDIGYILQSLRRDMVLGGNSGMVTSAEAYFTGGVLTGISQPELPVTRYAFEKVRDLCILAVRNWHTGTGAYSEPVYQPLYSILPLYTDSTVTEDTTTPTCADVVSTITTSFQTVDDILAGGAPPTKTFGTLYNTDAIENIPELTMYDADLKRVNILSTYMDLPIIEASPYIQNASVISFKGGGGCEIDGSKVKQPNCPFPGLDANGNAETPNQGKSMVAAQFTIVSFNGTGYKIVNDGYTQLVSVFVLFAKDGVVAESGGYASITNSATNFGIYALRATGYRDEAYSFDIGTVVSTNITPNGSTILRVGGLGREPLEHYVVKFADFENQDPNIEYFVDSVSQVTVGPPFTASLSLNAPILIQDKATQTPVLNVDDATMVGTQVRLHRPSIVNSSSHTWEYAGSGTDYNALPENGGTKIDGYEQVSENYGRVYVSGTDELGDFKVGTFAKIENRTGNITFTGTVSISEVEFLKLKGGDVVVTGFSAANDLGGAFSSNSLISTQKAVKDYIGNNLGPYLNKPYSTSAVPRALVELTDSGKISLDQIPALRPFSIYTVADEAERLSLEGPLAGDIAIQGDTNTSYILENDLTSSYLGINVDPTLVFTNDQLLTGDITGGIQQVTDYVEGVVYEIQIVDGGSGYTSAPTVSIAAPVSGTTATATATIADGKVILITITENAGYVGGQGYTTAPGISFSAPGAGGTTASANSLIESRVYADIVNNIKIEDTDNIEDHAPTPNVVNVLRVINTSAQNIDNWVSLSTTSVAVNNITGPGKMSTTLLGDGAASSFTFLAGDQTYKPVTQTIKALENRYFLKTISASNTPSQQLTFTADSQLLIGHELVPGSYFAEDTTISQIVVAEGEATLTLSTPIQSSVPAGAVIEFIRPDSPLVFDASNVKVNYIDRIVIANPGNGYTDGEYFGVDVSSGGVGTDCIANIVVTNGGVTSVIVTDGGSNFTDDYTVSPNPTILGTGNGLVLAAKVANSVKNSGIIGMDIRRVDDKTLDADPYGNAGIVRFLKSDTATGRIGQFRFVSGGGVYIDQGPDSNFDADKLDGQHGNYYLDGQYFIDSSIGPAKLGSGTFNISISGQSGNTIRLNTQSLNSGNSGLPNTFNAGITSAWKTNLSDGLADPTRPDDPDSGYHGVITFRQFGESNDSTGGGVRQLAFTDKNNLWLRGSGADVTTWSDWRILWSSGNHGSGSGLDADLLDGKQGTWYQNGRNINFGRIGASHMPELFDNTHIYETLSVKNYSGNSIFDVYVSGQVLNTFPFQINETINLYDSDSQGVGTVYVLNVITDDTNTDPTEHYTILRVRLDNGGFGASGAIRIGTASINVPFDDYTPATLTTYELASLTGSGGQAALALGASGVSGSPEILFRSSGNNNIYDVSIVATGGGTAGNPGQGALNITAFDPDSLTLNNNKVWNEGNVTFEVGLSGGTYNSGVANGTAVIRDSSGNFAANNITASLTGAASLNVLKSGDTMTGNLTVGSTATGSGRFVRVLTNDANNAGFEAYGNSEGTGYLYVGQSSTYGGGLAYNGDGSPAFSSGELADRVAFYRRNNGTNTTVFQYPYNSNTVTFTGIIESPNAVFNGGTQQGANDATVYITATNNNDWGLIVDKYNGSANEKGLKVDVGSGATYAIQVRGNDAETFRVNGAGGIFGTSLTLGSGDIASARNVSLTGSITMTGNSTRIRQNTTSTWSGNAGSGFGKLEYHSNRWYINAGSNSTEVVRFRRGGSDVGYMDNSGNLYLGSSNTATLTAGVARLTGNSDGIMMTGSAPTITFRDTNHRSGYIHVNSNRLYILCGATNASTGAWATVANSRWPAYWDLTNNNMVAGGNIDANTGNVYARSFRTPGSSFGSGSLGNNANNNNYVLYANNDRQWLDTYGVVKANRQSINENLTIPTTMNACSYGPLTVNSGRTIYIGNGATWTVL</sequence>
<evidence type="ECO:0000313" key="1">
    <source>
        <dbReference type="EMBL" id="AOV61784.1"/>
    </source>
</evidence>
<protein>
    <submittedName>
        <fullName evidence="1">Tail fiber-like protein</fullName>
    </submittedName>
</protein>
<accession>A0A1D8KTA4</accession>
<dbReference type="GeneID" id="30309162"/>
<name>A0A1D8KTA4_9CAUD</name>
<keyword evidence="2" id="KW-1185">Reference proteome</keyword>
<dbReference type="RefSeq" id="YP_009324252.1">
    <property type="nucleotide sequence ID" value="NC_031935.1"/>
</dbReference>
<dbReference type="KEGG" id="vg:30309162"/>
<evidence type="ECO:0000313" key="2">
    <source>
        <dbReference type="Proteomes" id="UP000202081"/>
    </source>
</evidence>